<reference evidence="2 3" key="1">
    <citation type="submission" date="2019-03" db="EMBL/GenBank/DDBJ databases">
        <title>Genomic Encyclopedia of Type Strains, Phase III (KMG-III): the genomes of soil and plant-associated and newly described type strains.</title>
        <authorList>
            <person name="Whitman W."/>
        </authorList>
    </citation>
    <scope>NUCLEOTIDE SEQUENCE [LARGE SCALE GENOMIC DNA]</scope>
    <source>
        <strain evidence="2 3">VKM Ac-2573</strain>
    </source>
</reference>
<keyword evidence="3" id="KW-1185">Reference proteome</keyword>
<gene>
    <name evidence="2" type="ORF">EV653_4775</name>
</gene>
<sequence>MEIRGSAGKGEALVDFVVTGESGIVLTLPNVYASEPTATVLPDGSGVEIQISKPLRYHGYLTTNSVGNPLAGEITRIVSKGDDPGRGEWQERDARDQLLQRTSLLEGIDPKVFEGLRPKFDPKLFEALRPKFDPKLFEGLRPKFDPKVLEALRPKFEPGVLEALRPKIDPKLFEGLRPKFDPKLFEGLRPKIDPKLFEGLRPKIDPKLFEGLRPKIDPKLFEAPRPTTPAPHEPDETTGPGDRSDSSLPHEDADSSGLSAAAPQASADSEPADAAPKPGSDENSGDGRHEAPADGETRPDET</sequence>
<name>A0A4R8C6A0_9ACTN</name>
<dbReference type="EMBL" id="SODP01000002">
    <property type="protein sequence ID" value="TDW70715.1"/>
    <property type="molecule type" value="Genomic_DNA"/>
</dbReference>
<dbReference type="Proteomes" id="UP000295146">
    <property type="component" value="Unassembled WGS sequence"/>
</dbReference>
<feature type="compositionally biased region" description="Low complexity" evidence="1">
    <location>
        <begin position="259"/>
        <end position="276"/>
    </location>
</feature>
<evidence type="ECO:0000313" key="2">
    <source>
        <dbReference type="EMBL" id="TDW70715.1"/>
    </source>
</evidence>
<feature type="region of interest" description="Disordered" evidence="1">
    <location>
        <begin position="211"/>
        <end position="302"/>
    </location>
</feature>
<accession>A0A4R8C6A0</accession>
<protein>
    <submittedName>
        <fullName evidence="2">Uncharacterized protein</fullName>
    </submittedName>
</protein>
<comment type="caution">
    <text evidence="2">The sequence shown here is derived from an EMBL/GenBank/DDBJ whole genome shotgun (WGS) entry which is preliminary data.</text>
</comment>
<feature type="compositionally biased region" description="Basic and acidic residues" evidence="1">
    <location>
        <begin position="211"/>
        <end position="222"/>
    </location>
</feature>
<organism evidence="2 3">
    <name type="scientific">Kribbella pratensis</name>
    <dbReference type="NCBI Taxonomy" id="2512112"/>
    <lineage>
        <taxon>Bacteria</taxon>
        <taxon>Bacillati</taxon>
        <taxon>Actinomycetota</taxon>
        <taxon>Actinomycetes</taxon>
        <taxon>Propionibacteriales</taxon>
        <taxon>Kribbellaceae</taxon>
        <taxon>Kribbella</taxon>
    </lineage>
</organism>
<feature type="compositionally biased region" description="Basic and acidic residues" evidence="1">
    <location>
        <begin position="285"/>
        <end position="302"/>
    </location>
</feature>
<evidence type="ECO:0000256" key="1">
    <source>
        <dbReference type="SAM" id="MobiDB-lite"/>
    </source>
</evidence>
<feature type="compositionally biased region" description="Basic and acidic residues" evidence="1">
    <location>
        <begin position="242"/>
        <end position="253"/>
    </location>
</feature>
<dbReference type="AlphaFoldDB" id="A0A4R8C6A0"/>
<proteinExistence type="predicted"/>
<evidence type="ECO:0000313" key="3">
    <source>
        <dbReference type="Proteomes" id="UP000295146"/>
    </source>
</evidence>